<name>A0A1I7IJ80_9BURK</name>
<dbReference type="STRING" id="1035707.SAMN05216552_100874"/>
<dbReference type="SUPFAM" id="SSF46626">
    <property type="entry name" value="Cytochrome c"/>
    <property type="match status" value="1"/>
</dbReference>
<dbReference type="GO" id="GO:0020037">
    <property type="term" value="F:heme binding"/>
    <property type="evidence" value="ECO:0007669"/>
    <property type="project" value="InterPro"/>
</dbReference>
<dbReference type="InterPro" id="IPR009056">
    <property type="entry name" value="Cyt_c-like_dom"/>
</dbReference>
<evidence type="ECO:0000256" key="4">
    <source>
        <dbReference type="ARBA" id="ARBA00022982"/>
    </source>
</evidence>
<gene>
    <name evidence="9" type="ORF">SAMN05216552_100874</name>
</gene>
<feature type="chain" id="PRO_5011785870" evidence="7">
    <location>
        <begin position="30"/>
        <end position="151"/>
    </location>
</feature>
<dbReference type="PROSITE" id="PS51007">
    <property type="entry name" value="CYTC"/>
    <property type="match status" value="1"/>
</dbReference>
<dbReference type="GO" id="GO:0005506">
    <property type="term" value="F:iron ion binding"/>
    <property type="evidence" value="ECO:0007669"/>
    <property type="project" value="InterPro"/>
</dbReference>
<evidence type="ECO:0000256" key="5">
    <source>
        <dbReference type="ARBA" id="ARBA00023004"/>
    </source>
</evidence>
<dbReference type="Pfam" id="PF13442">
    <property type="entry name" value="Cytochrome_CBB3"/>
    <property type="match status" value="1"/>
</dbReference>
<keyword evidence="7" id="KW-0732">Signal</keyword>
<dbReference type="PANTHER" id="PTHR35008">
    <property type="entry name" value="BLL4482 PROTEIN-RELATED"/>
    <property type="match status" value="1"/>
</dbReference>
<evidence type="ECO:0000256" key="3">
    <source>
        <dbReference type="ARBA" id="ARBA00022723"/>
    </source>
</evidence>
<accession>A0A1I7IJ80</accession>
<feature type="domain" description="Cytochrome c" evidence="8">
    <location>
        <begin position="40"/>
        <end position="118"/>
    </location>
</feature>
<reference evidence="10" key="1">
    <citation type="submission" date="2016-10" db="EMBL/GenBank/DDBJ databases">
        <authorList>
            <person name="Varghese N."/>
            <person name="Submissions S."/>
        </authorList>
    </citation>
    <scope>NUCLEOTIDE SEQUENCE [LARGE SCALE GENOMIC DNA]</scope>
    <source>
        <strain evidence="10">CGMCC 1.11014</strain>
    </source>
</reference>
<evidence type="ECO:0000256" key="7">
    <source>
        <dbReference type="SAM" id="SignalP"/>
    </source>
</evidence>
<feature type="signal peptide" evidence="7">
    <location>
        <begin position="1"/>
        <end position="29"/>
    </location>
</feature>
<keyword evidence="2 6" id="KW-0349">Heme</keyword>
<keyword evidence="5 6" id="KW-0408">Iron</keyword>
<dbReference type="Gene3D" id="1.10.760.10">
    <property type="entry name" value="Cytochrome c-like domain"/>
    <property type="match status" value="1"/>
</dbReference>
<evidence type="ECO:0000259" key="8">
    <source>
        <dbReference type="PROSITE" id="PS51007"/>
    </source>
</evidence>
<keyword evidence="3 6" id="KW-0479">Metal-binding</keyword>
<evidence type="ECO:0000256" key="1">
    <source>
        <dbReference type="ARBA" id="ARBA00022448"/>
    </source>
</evidence>
<proteinExistence type="predicted"/>
<dbReference type="RefSeq" id="WP_229489924.1">
    <property type="nucleotide sequence ID" value="NZ_FPBO01000008.1"/>
</dbReference>
<keyword evidence="10" id="KW-1185">Reference proteome</keyword>
<evidence type="ECO:0000313" key="10">
    <source>
        <dbReference type="Proteomes" id="UP000199391"/>
    </source>
</evidence>
<dbReference type="PRINTS" id="PR00605">
    <property type="entry name" value="CYTCHROMECIC"/>
</dbReference>
<sequence length="151" mass="15199">MSRAHHPKRAAPPAWLAALPAWFMALAYAAGAAAPLPAWAQGADGKALFMKNCAACHQASGKGIPGAFPALAGNPLVQGAPGEPVAVLLQGRGGMPDFSGSLSDEEIASVLSYARGAWGNKAAPVGAEAVAALRGQLGAQRHASGQMSNKH</sequence>
<evidence type="ECO:0000256" key="6">
    <source>
        <dbReference type="PROSITE-ProRule" id="PRU00433"/>
    </source>
</evidence>
<organism evidence="9 10">
    <name type="scientific">Pseudoduganella namucuonensis</name>
    <dbReference type="NCBI Taxonomy" id="1035707"/>
    <lineage>
        <taxon>Bacteria</taxon>
        <taxon>Pseudomonadati</taxon>
        <taxon>Pseudomonadota</taxon>
        <taxon>Betaproteobacteria</taxon>
        <taxon>Burkholderiales</taxon>
        <taxon>Oxalobacteraceae</taxon>
        <taxon>Telluria group</taxon>
        <taxon>Pseudoduganella</taxon>
    </lineage>
</organism>
<dbReference type="InterPro" id="IPR008168">
    <property type="entry name" value="Cyt_C_IC"/>
</dbReference>
<dbReference type="EMBL" id="FPBO01000008">
    <property type="protein sequence ID" value="SFU72959.1"/>
    <property type="molecule type" value="Genomic_DNA"/>
</dbReference>
<dbReference type="InterPro" id="IPR051459">
    <property type="entry name" value="Cytochrome_c-type_DH"/>
</dbReference>
<dbReference type="InterPro" id="IPR036909">
    <property type="entry name" value="Cyt_c-like_dom_sf"/>
</dbReference>
<dbReference type="AlphaFoldDB" id="A0A1I7IJ80"/>
<evidence type="ECO:0000256" key="2">
    <source>
        <dbReference type="ARBA" id="ARBA00022617"/>
    </source>
</evidence>
<protein>
    <submittedName>
        <fullName evidence="9">Cytochrome c, mono-and diheme variants</fullName>
    </submittedName>
</protein>
<dbReference type="PANTHER" id="PTHR35008:SF8">
    <property type="entry name" value="ALCOHOL DEHYDROGENASE CYTOCHROME C SUBUNIT"/>
    <property type="match status" value="1"/>
</dbReference>
<keyword evidence="1" id="KW-0813">Transport</keyword>
<dbReference type="Proteomes" id="UP000199391">
    <property type="component" value="Unassembled WGS sequence"/>
</dbReference>
<keyword evidence="4" id="KW-0249">Electron transport</keyword>
<evidence type="ECO:0000313" key="9">
    <source>
        <dbReference type="EMBL" id="SFU72959.1"/>
    </source>
</evidence>
<dbReference type="GO" id="GO:0009055">
    <property type="term" value="F:electron transfer activity"/>
    <property type="evidence" value="ECO:0007669"/>
    <property type="project" value="InterPro"/>
</dbReference>